<reference evidence="3 4" key="2">
    <citation type="submission" date="2015-05" db="EMBL/GenBank/DDBJ databases">
        <authorList>
            <person name="Morales-Cruz A."/>
            <person name="Amrine K.C."/>
            <person name="Cantu D."/>
        </authorList>
    </citation>
    <scope>NUCLEOTIDE SEQUENCE [LARGE SCALE GENOMIC DNA]</scope>
    <source>
        <strain evidence="3">UCRPC4</strain>
    </source>
</reference>
<evidence type="ECO:0000313" key="4">
    <source>
        <dbReference type="Proteomes" id="UP000053317"/>
    </source>
</evidence>
<dbReference type="InterPro" id="IPR003010">
    <property type="entry name" value="C-N_Hydrolase"/>
</dbReference>
<gene>
    <name evidence="3" type="ORF">UCRPC4_g01184</name>
</gene>
<dbReference type="Pfam" id="PF00795">
    <property type="entry name" value="CN_hydrolase"/>
    <property type="match status" value="1"/>
</dbReference>
<feature type="domain" description="CN hydrolase" evidence="2">
    <location>
        <begin position="1"/>
        <end position="249"/>
    </location>
</feature>
<evidence type="ECO:0000256" key="1">
    <source>
        <dbReference type="ARBA" id="ARBA00022801"/>
    </source>
</evidence>
<name>A0A0G2EX39_PHACM</name>
<dbReference type="OrthoDB" id="412018at2759"/>
<keyword evidence="4" id="KW-1185">Reference proteome</keyword>
<protein>
    <submittedName>
        <fullName evidence="3">Putative nitrilase cyanide hydratase and apolipoprotein n-acyltransferase</fullName>
    </submittedName>
</protein>
<dbReference type="PANTHER" id="PTHR43674:SF16">
    <property type="entry name" value="CARBON-NITROGEN FAMILY, PUTATIVE (AFU_ORTHOLOGUE AFUA_5G02350)-RELATED"/>
    <property type="match status" value="1"/>
</dbReference>
<dbReference type="EMBL" id="LCWF01000027">
    <property type="protein sequence ID" value="KKY27202.1"/>
    <property type="molecule type" value="Genomic_DNA"/>
</dbReference>
<dbReference type="SUPFAM" id="SSF56317">
    <property type="entry name" value="Carbon-nitrogen hydrolase"/>
    <property type="match status" value="1"/>
</dbReference>
<dbReference type="PANTHER" id="PTHR43674">
    <property type="entry name" value="NITRILASE C965.09-RELATED"/>
    <property type="match status" value="1"/>
</dbReference>
<dbReference type="PROSITE" id="PS50263">
    <property type="entry name" value="CN_HYDROLASE"/>
    <property type="match status" value="1"/>
</dbReference>
<dbReference type="Proteomes" id="UP000053317">
    <property type="component" value="Unassembled WGS sequence"/>
</dbReference>
<evidence type="ECO:0000313" key="3">
    <source>
        <dbReference type="EMBL" id="KKY27202.1"/>
    </source>
</evidence>
<dbReference type="CDD" id="cd07197">
    <property type="entry name" value="nitrilase"/>
    <property type="match status" value="1"/>
</dbReference>
<dbReference type="Gene3D" id="3.60.110.10">
    <property type="entry name" value="Carbon-nitrogen hydrolase"/>
    <property type="match status" value="1"/>
</dbReference>
<sequence>MPLNPSSNFARAADFIRKSKADGAVLAVLPEYHLLSWVPDDPKHAELAGEWQAYLTKYQELAKELAICIVPGTIVRKIKDNGGKDILVNIATFIDYTGKICGEYQKKNLWHPERMHLTSSGVAVPHIAFDTPLGRVGMVVCWDLAFPEAFRAMVRDGAQLIILPTFWMSTDCSPKGLVRNPEAEALFLNSTLTARAFENTCAVVFVNAGGKKEDGYLGLSQVAMPFIGPLKGSLLEGSAEGVGIVDVDMEILNEAEENYKVREDLAREDWHYEYGDSKSKIT</sequence>
<keyword evidence="3" id="KW-0449">Lipoprotein</keyword>
<keyword evidence="3" id="KW-0808">Transferase</keyword>
<proteinExistence type="predicted"/>
<keyword evidence="1" id="KW-0378">Hydrolase</keyword>
<dbReference type="AlphaFoldDB" id="A0A0G2EX39"/>
<organism evidence="3 4">
    <name type="scientific">Phaeomoniella chlamydospora</name>
    <name type="common">Phaeoacremonium chlamydosporum</name>
    <dbReference type="NCBI Taxonomy" id="158046"/>
    <lineage>
        <taxon>Eukaryota</taxon>
        <taxon>Fungi</taxon>
        <taxon>Dikarya</taxon>
        <taxon>Ascomycota</taxon>
        <taxon>Pezizomycotina</taxon>
        <taxon>Eurotiomycetes</taxon>
        <taxon>Chaetothyriomycetidae</taxon>
        <taxon>Phaeomoniellales</taxon>
        <taxon>Phaeomoniellaceae</taxon>
        <taxon>Phaeomoniella</taxon>
    </lineage>
</organism>
<comment type="caution">
    <text evidence="3">The sequence shown here is derived from an EMBL/GenBank/DDBJ whole genome shotgun (WGS) entry which is preliminary data.</text>
</comment>
<dbReference type="GO" id="GO:0016811">
    <property type="term" value="F:hydrolase activity, acting on carbon-nitrogen (but not peptide) bonds, in linear amides"/>
    <property type="evidence" value="ECO:0007669"/>
    <property type="project" value="TreeGrafter"/>
</dbReference>
<dbReference type="InterPro" id="IPR050345">
    <property type="entry name" value="Aliph_Amidase/BUP"/>
</dbReference>
<dbReference type="InterPro" id="IPR036526">
    <property type="entry name" value="C-N_Hydrolase_sf"/>
</dbReference>
<keyword evidence="3" id="KW-0012">Acyltransferase</keyword>
<dbReference type="GO" id="GO:0016746">
    <property type="term" value="F:acyltransferase activity"/>
    <property type="evidence" value="ECO:0007669"/>
    <property type="project" value="UniProtKB-KW"/>
</dbReference>
<evidence type="ECO:0000259" key="2">
    <source>
        <dbReference type="PROSITE" id="PS50263"/>
    </source>
</evidence>
<reference evidence="3 4" key="1">
    <citation type="submission" date="2015-05" db="EMBL/GenBank/DDBJ databases">
        <title>Distinctive expansion of gene families associated with plant cell wall degradation and secondary metabolism in the genomes of grapevine trunk pathogens.</title>
        <authorList>
            <person name="Lawrence D.P."/>
            <person name="Travadon R."/>
            <person name="Rolshausen P.E."/>
            <person name="Baumgartner K."/>
        </authorList>
    </citation>
    <scope>NUCLEOTIDE SEQUENCE [LARGE SCALE GENOMIC DNA]</scope>
    <source>
        <strain evidence="3">UCRPC4</strain>
    </source>
</reference>
<accession>A0A0G2EX39</accession>